<keyword evidence="6 8" id="KW-0472">Membrane</keyword>
<keyword evidence="3 8" id="KW-0812">Transmembrane</keyword>
<feature type="transmembrane region" description="Helical" evidence="8">
    <location>
        <begin position="194"/>
        <end position="212"/>
    </location>
</feature>
<comment type="subcellular location">
    <subcellularLocation>
        <location evidence="1">Membrane</location>
        <topology evidence="1">Multi-pass membrane protein</topology>
    </subcellularLocation>
</comment>
<dbReference type="GO" id="GO:0016020">
    <property type="term" value="C:membrane"/>
    <property type="evidence" value="ECO:0007669"/>
    <property type="project" value="UniProtKB-SubCell"/>
</dbReference>
<dbReference type="AlphaFoldDB" id="A0AA38HX98"/>
<dbReference type="FunFam" id="1.20.1250.20:FF:000003">
    <property type="entry name" value="Solute carrier family 17 member 3"/>
    <property type="match status" value="1"/>
</dbReference>
<name>A0AA38HX98_9CUCU</name>
<feature type="transmembrane region" description="Helical" evidence="8">
    <location>
        <begin position="366"/>
        <end position="385"/>
    </location>
</feature>
<evidence type="ECO:0000256" key="7">
    <source>
        <dbReference type="SAM" id="MobiDB-lite"/>
    </source>
</evidence>
<evidence type="ECO:0000256" key="5">
    <source>
        <dbReference type="ARBA" id="ARBA00022989"/>
    </source>
</evidence>
<dbReference type="Gene3D" id="1.20.1250.20">
    <property type="entry name" value="MFS general substrate transporter like domains"/>
    <property type="match status" value="1"/>
</dbReference>
<evidence type="ECO:0008006" key="11">
    <source>
        <dbReference type="Google" id="ProtNLM"/>
    </source>
</evidence>
<evidence type="ECO:0000256" key="1">
    <source>
        <dbReference type="ARBA" id="ARBA00004141"/>
    </source>
</evidence>
<dbReference type="PANTHER" id="PTHR11662">
    <property type="entry name" value="SOLUTE CARRIER FAMILY 17"/>
    <property type="match status" value="1"/>
</dbReference>
<evidence type="ECO:0000256" key="6">
    <source>
        <dbReference type="ARBA" id="ARBA00023136"/>
    </source>
</evidence>
<feature type="transmembrane region" description="Helical" evidence="8">
    <location>
        <begin position="282"/>
        <end position="305"/>
    </location>
</feature>
<feature type="transmembrane region" description="Helical" evidence="8">
    <location>
        <begin position="37"/>
        <end position="55"/>
    </location>
</feature>
<reference evidence="9" key="1">
    <citation type="journal article" date="2023" name="G3 (Bethesda)">
        <title>Whole genome assemblies of Zophobas morio and Tenebrio molitor.</title>
        <authorList>
            <person name="Kaur S."/>
            <person name="Stinson S.A."/>
            <person name="diCenzo G.C."/>
        </authorList>
    </citation>
    <scope>NUCLEOTIDE SEQUENCE</scope>
    <source>
        <strain evidence="9">QUZm001</strain>
    </source>
</reference>
<protein>
    <recommendedName>
        <fullName evidence="11">Inorganic phosphate cotransporter</fullName>
    </recommendedName>
</protein>
<gene>
    <name evidence="9" type="ORF">Zmor_022638</name>
</gene>
<dbReference type="PANTHER" id="PTHR11662:SF415">
    <property type="entry name" value="AT30085P-RELATED"/>
    <property type="match status" value="1"/>
</dbReference>
<dbReference type="InterPro" id="IPR011701">
    <property type="entry name" value="MFS"/>
</dbReference>
<comment type="caution">
    <text evidence="9">The sequence shown here is derived from an EMBL/GenBank/DDBJ whole genome shotgun (WGS) entry which is preliminary data.</text>
</comment>
<feature type="transmembrane region" description="Helical" evidence="8">
    <location>
        <begin position="162"/>
        <end position="182"/>
    </location>
</feature>
<feature type="transmembrane region" description="Helical" evidence="8">
    <location>
        <begin position="332"/>
        <end position="354"/>
    </location>
</feature>
<keyword evidence="2" id="KW-0813">Transport</keyword>
<evidence type="ECO:0000256" key="2">
    <source>
        <dbReference type="ARBA" id="ARBA00022448"/>
    </source>
</evidence>
<proteinExistence type="predicted"/>
<evidence type="ECO:0000256" key="8">
    <source>
        <dbReference type="SAM" id="Phobius"/>
    </source>
</evidence>
<keyword evidence="4" id="KW-0769">Symport</keyword>
<dbReference type="InterPro" id="IPR036259">
    <property type="entry name" value="MFS_trans_sf"/>
</dbReference>
<sequence>MSSHFLNDTPQSSSILPTLVTKLRCKSLSNIPYRYKISILLCTGGIAYILMYISFKEALQHMKEPEPYTNLSYSGQCKFARNVSKVTYVKPSFHLWAPSDYLNLELAPSCGVLVTAFPSGYFADMYGGKYFVWIPVILLGLVEAIIPPILSGGDMDYYILMFWQFLSGVGLAMFYSGANSILAQWTPVEERARLASIAYCASQFAVVFHYGTTSNFILATKMWNAPFYLYIALGLIWVVCFAFFGFSHYQSKKNKWLHEEELQFLTRKLENMTAFRRKKFPWLKFFTSFALWAVVVAHFGFNWMWKVMLTNLHPYLRHALYFDYQTTDGLCALSYFLMGLMTVLNGFVADFLTNRKYVHLMTLRKLYTTIGLMGPITFLLSSSYAGCHWESAIVLITIGMILMSFYFSGTRINTLEFAPNFSASVMGMMNTFDITPVIGVPKLAAIIRPHNTLPEKKLMFWVYVGMVAFCTLTFTFIGSTETQSWNGDDHEEEEIEMENSSMTPRNQYMDPRVT</sequence>
<dbReference type="Proteomes" id="UP001168821">
    <property type="component" value="Unassembled WGS sequence"/>
</dbReference>
<feature type="transmembrane region" description="Helical" evidence="8">
    <location>
        <begin position="130"/>
        <end position="150"/>
    </location>
</feature>
<dbReference type="GO" id="GO:0006820">
    <property type="term" value="P:monoatomic anion transport"/>
    <property type="evidence" value="ECO:0007669"/>
    <property type="project" value="TreeGrafter"/>
</dbReference>
<dbReference type="InterPro" id="IPR050382">
    <property type="entry name" value="MFS_Na/Anion_cotransporter"/>
</dbReference>
<keyword evidence="5 8" id="KW-1133">Transmembrane helix</keyword>
<dbReference type="GO" id="GO:0015293">
    <property type="term" value="F:symporter activity"/>
    <property type="evidence" value="ECO:0007669"/>
    <property type="project" value="UniProtKB-KW"/>
</dbReference>
<accession>A0AA38HX98</accession>
<evidence type="ECO:0000256" key="4">
    <source>
        <dbReference type="ARBA" id="ARBA00022847"/>
    </source>
</evidence>
<keyword evidence="10" id="KW-1185">Reference proteome</keyword>
<feature type="region of interest" description="Disordered" evidence="7">
    <location>
        <begin position="483"/>
        <end position="514"/>
    </location>
</feature>
<evidence type="ECO:0000313" key="10">
    <source>
        <dbReference type="Proteomes" id="UP001168821"/>
    </source>
</evidence>
<feature type="transmembrane region" description="Helical" evidence="8">
    <location>
        <begin position="391"/>
        <end position="409"/>
    </location>
</feature>
<organism evidence="9 10">
    <name type="scientific">Zophobas morio</name>
    <dbReference type="NCBI Taxonomy" id="2755281"/>
    <lineage>
        <taxon>Eukaryota</taxon>
        <taxon>Metazoa</taxon>
        <taxon>Ecdysozoa</taxon>
        <taxon>Arthropoda</taxon>
        <taxon>Hexapoda</taxon>
        <taxon>Insecta</taxon>
        <taxon>Pterygota</taxon>
        <taxon>Neoptera</taxon>
        <taxon>Endopterygota</taxon>
        <taxon>Coleoptera</taxon>
        <taxon>Polyphaga</taxon>
        <taxon>Cucujiformia</taxon>
        <taxon>Tenebrionidae</taxon>
        <taxon>Zophobas</taxon>
    </lineage>
</organism>
<feature type="transmembrane region" description="Helical" evidence="8">
    <location>
        <begin position="458"/>
        <end position="477"/>
    </location>
</feature>
<evidence type="ECO:0000313" key="9">
    <source>
        <dbReference type="EMBL" id="KAJ3644942.1"/>
    </source>
</evidence>
<evidence type="ECO:0000256" key="3">
    <source>
        <dbReference type="ARBA" id="ARBA00022692"/>
    </source>
</evidence>
<dbReference type="Pfam" id="PF07690">
    <property type="entry name" value="MFS_1"/>
    <property type="match status" value="1"/>
</dbReference>
<dbReference type="SUPFAM" id="SSF103473">
    <property type="entry name" value="MFS general substrate transporter"/>
    <property type="match status" value="1"/>
</dbReference>
<dbReference type="EMBL" id="JALNTZ010000007">
    <property type="protein sequence ID" value="KAJ3644942.1"/>
    <property type="molecule type" value="Genomic_DNA"/>
</dbReference>
<feature type="transmembrane region" description="Helical" evidence="8">
    <location>
        <begin position="227"/>
        <end position="246"/>
    </location>
</feature>